<dbReference type="InterPro" id="IPR007922">
    <property type="entry name" value="DciA-like"/>
</dbReference>
<reference evidence="1" key="1">
    <citation type="submission" date="2023-06" db="EMBL/GenBank/DDBJ databases">
        <title>Uncultivated large filamentous bacteria from sulfidic sediments reveal new species and different genomic features in energy metabolism and defense.</title>
        <authorList>
            <person name="Fonseca A."/>
        </authorList>
    </citation>
    <scope>NUCLEOTIDE SEQUENCE</scope>
    <source>
        <strain evidence="1">HSG4</strain>
    </source>
</reference>
<evidence type="ECO:0000313" key="2">
    <source>
        <dbReference type="Proteomes" id="UP001171945"/>
    </source>
</evidence>
<dbReference type="Pfam" id="PF05258">
    <property type="entry name" value="DciA"/>
    <property type="match status" value="1"/>
</dbReference>
<keyword evidence="2" id="KW-1185">Reference proteome</keyword>
<sequence>MKSFSQLMARPTGILCRLLQHCQTIKQLNKIFRISLSAPLSQHCYVANLRDKTLVIHTDTSLWATRLRYMIPELLCKWQQDMSMPTIDQVEVRVRPALESKHCPQAVNTVIDK</sequence>
<dbReference type="EMBL" id="JAUCGM010000024">
    <property type="protein sequence ID" value="MDM8561933.1"/>
    <property type="molecule type" value="Genomic_DNA"/>
</dbReference>
<name>A0ABT7VQZ0_9GAMM</name>
<comment type="caution">
    <text evidence="1">The sequence shown here is derived from an EMBL/GenBank/DDBJ whole genome shotgun (WGS) entry which is preliminary data.</text>
</comment>
<protein>
    <submittedName>
        <fullName evidence="1">DUF721 domain-containing protein</fullName>
    </submittedName>
</protein>
<evidence type="ECO:0000313" key="1">
    <source>
        <dbReference type="EMBL" id="MDM8561933.1"/>
    </source>
</evidence>
<organism evidence="1 2">
    <name type="scientific">Candidatus Marithioploca araucensis</name>
    <dbReference type="NCBI Taxonomy" id="70273"/>
    <lineage>
        <taxon>Bacteria</taxon>
        <taxon>Pseudomonadati</taxon>
        <taxon>Pseudomonadota</taxon>
        <taxon>Gammaproteobacteria</taxon>
        <taxon>Thiotrichales</taxon>
        <taxon>Thiotrichaceae</taxon>
        <taxon>Candidatus Marithioploca</taxon>
    </lineage>
</organism>
<dbReference type="Proteomes" id="UP001171945">
    <property type="component" value="Unassembled WGS sequence"/>
</dbReference>
<accession>A0ABT7VQZ0</accession>
<gene>
    <name evidence="1" type="ORF">QUF54_01100</name>
</gene>
<proteinExistence type="predicted"/>